<protein>
    <submittedName>
        <fullName evidence="2">Uncharacterized protein</fullName>
    </submittedName>
</protein>
<accession>W0RQ84</accession>
<keyword evidence="2" id="KW-0614">Plasmid</keyword>
<reference evidence="2 3" key="1">
    <citation type="journal article" date="2014" name="Genome Announc.">
        <title>Genome Sequence and Methylome of Soil Bacterium Gemmatirosa kalamazoonensis KBS708T, a Member of the Rarely Cultivated Gemmatimonadetes Phylum.</title>
        <authorList>
            <person name="Debruyn J.M."/>
            <person name="Radosevich M."/>
            <person name="Wommack K.E."/>
            <person name="Polson S.W."/>
            <person name="Hauser L.J."/>
            <person name="Fawaz M.N."/>
            <person name="Korlach J."/>
            <person name="Tsai Y.C."/>
        </authorList>
    </citation>
    <scope>NUCLEOTIDE SEQUENCE [LARGE SCALE GENOMIC DNA]</scope>
    <source>
        <strain evidence="2 3">KBS708</strain>
        <plasmid evidence="3">Plasmid 1</plasmid>
    </source>
</reference>
<organism evidence="2 3">
    <name type="scientific">Gemmatirosa kalamazoonensis</name>
    <dbReference type="NCBI Taxonomy" id="861299"/>
    <lineage>
        <taxon>Bacteria</taxon>
        <taxon>Pseudomonadati</taxon>
        <taxon>Gemmatimonadota</taxon>
        <taxon>Gemmatimonadia</taxon>
        <taxon>Gemmatimonadales</taxon>
        <taxon>Gemmatimonadaceae</taxon>
        <taxon>Gemmatirosa</taxon>
    </lineage>
</organism>
<feature type="compositionally biased region" description="Basic and acidic residues" evidence="1">
    <location>
        <begin position="275"/>
        <end position="290"/>
    </location>
</feature>
<dbReference type="Proteomes" id="UP000019151">
    <property type="component" value="Plasmid 1"/>
</dbReference>
<name>W0RQ84_9BACT</name>
<feature type="region of interest" description="Disordered" evidence="1">
    <location>
        <begin position="275"/>
        <end position="341"/>
    </location>
</feature>
<dbReference type="AlphaFoldDB" id="W0RQ84"/>
<evidence type="ECO:0000256" key="1">
    <source>
        <dbReference type="SAM" id="MobiDB-lite"/>
    </source>
</evidence>
<dbReference type="InParanoid" id="W0RQ84"/>
<evidence type="ECO:0000313" key="3">
    <source>
        <dbReference type="Proteomes" id="UP000019151"/>
    </source>
</evidence>
<feature type="compositionally biased region" description="Basic and acidic residues" evidence="1">
    <location>
        <begin position="307"/>
        <end position="317"/>
    </location>
</feature>
<sequence>MLIRPPRVPLAEQAIEVEYAKLAPEAKAMFDWAHILHRQLYDVLADERLDDAAKDREVARLLAYYRTRPDLAFSSKPKSMVLMQEQPYSLAFRKTYPKFNGLIWAYHWMQIGLYEPLVVGRGSAERQAGVRATVARFWQMLADPPRTLPYQMPMTAAVAPTFATRYPEAAIIFDNLHSMHDVVSDILANPAVPRRAKRAEILLAARRFRDDTTLVMASVDAWRTMAREMGIENMGGPAVGFMSQLPTPTVTYGAVMHHDDRTGHMVSMPYGEMTDMRGMRHGAEPGDSAHRAVSPDSMPPMPGMSHPKPEPPSEKPKTPSKNPSKKPASADRVTSRSRPPS</sequence>
<proteinExistence type="predicted"/>
<dbReference type="HOGENOM" id="CLU_813191_0_0_0"/>
<geneLocation type="plasmid" evidence="2 3">
    <name>1</name>
</geneLocation>
<keyword evidence="3" id="KW-1185">Reference proteome</keyword>
<gene>
    <name evidence="2" type="ORF">J421_5102</name>
</gene>
<dbReference type="KEGG" id="gba:J421_5102"/>
<dbReference type="EMBL" id="CP007129">
    <property type="protein sequence ID" value="AHG92637.1"/>
    <property type="molecule type" value="Genomic_DNA"/>
</dbReference>
<dbReference type="OrthoDB" id="9775830at2"/>
<dbReference type="RefSeq" id="WP_025413968.1">
    <property type="nucleotide sequence ID" value="NZ_CP007129.1"/>
</dbReference>
<evidence type="ECO:0000313" key="2">
    <source>
        <dbReference type="EMBL" id="AHG92637.1"/>
    </source>
</evidence>